<dbReference type="Proteomes" id="UP000773462">
    <property type="component" value="Unassembled WGS sequence"/>
</dbReference>
<name>A0ABS4NM47_9BACL</name>
<accession>A0ABS4NM47</accession>
<keyword evidence="1" id="KW-0812">Transmembrane</keyword>
<evidence type="ECO:0000313" key="2">
    <source>
        <dbReference type="EMBL" id="MBP2111137.1"/>
    </source>
</evidence>
<proteinExistence type="predicted"/>
<protein>
    <submittedName>
        <fullName evidence="2">Uncharacterized protein</fullName>
    </submittedName>
</protein>
<comment type="caution">
    <text evidence="2">The sequence shown here is derived from an EMBL/GenBank/DDBJ whole genome shotgun (WGS) entry which is preliminary data.</text>
</comment>
<keyword evidence="3" id="KW-1185">Reference proteome</keyword>
<organism evidence="2 3">
    <name type="scientific">Paenibacillus silagei</name>
    <dbReference type="NCBI Taxonomy" id="1670801"/>
    <lineage>
        <taxon>Bacteria</taxon>
        <taxon>Bacillati</taxon>
        <taxon>Bacillota</taxon>
        <taxon>Bacilli</taxon>
        <taxon>Bacillales</taxon>
        <taxon>Paenibacillaceae</taxon>
        <taxon>Paenibacillus</taxon>
    </lineage>
</organism>
<dbReference type="EMBL" id="JAGGLV010000003">
    <property type="protein sequence ID" value="MBP2111137.1"/>
    <property type="molecule type" value="Genomic_DNA"/>
</dbReference>
<keyword evidence="1" id="KW-1133">Transmembrane helix</keyword>
<keyword evidence="1" id="KW-0472">Membrane</keyword>
<evidence type="ECO:0000256" key="1">
    <source>
        <dbReference type="SAM" id="Phobius"/>
    </source>
</evidence>
<sequence length="111" mass="12595">MEMDVWMRNIGWVTVLTALLALIKRHYDRIYLLQECTYENSGVYAAAYQFASGASAREVSELLVTSFEFDHQETEVILAWALPHRMETDGGYGAFIGAVNRVLGEEIYHSS</sequence>
<gene>
    <name evidence="2" type="ORF">J2Z70_001278</name>
</gene>
<evidence type="ECO:0000313" key="3">
    <source>
        <dbReference type="Proteomes" id="UP000773462"/>
    </source>
</evidence>
<reference evidence="2 3" key="1">
    <citation type="submission" date="2021-03" db="EMBL/GenBank/DDBJ databases">
        <title>Genomic Encyclopedia of Type Strains, Phase IV (KMG-IV): sequencing the most valuable type-strain genomes for metagenomic binning, comparative biology and taxonomic classification.</title>
        <authorList>
            <person name="Goeker M."/>
        </authorList>
    </citation>
    <scope>NUCLEOTIDE SEQUENCE [LARGE SCALE GENOMIC DNA]</scope>
    <source>
        <strain evidence="2 3">DSM 101953</strain>
    </source>
</reference>
<feature type="transmembrane region" description="Helical" evidence="1">
    <location>
        <begin position="6"/>
        <end position="23"/>
    </location>
</feature>